<feature type="compositionally biased region" description="Low complexity" evidence="1">
    <location>
        <begin position="162"/>
        <end position="172"/>
    </location>
</feature>
<organism evidence="4 5">
    <name type="scientific">Teichococcus coralli</name>
    <dbReference type="NCBI Taxonomy" id="2545983"/>
    <lineage>
        <taxon>Bacteria</taxon>
        <taxon>Pseudomonadati</taxon>
        <taxon>Pseudomonadota</taxon>
        <taxon>Alphaproteobacteria</taxon>
        <taxon>Acetobacterales</taxon>
        <taxon>Roseomonadaceae</taxon>
        <taxon>Roseomonas</taxon>
    </lineage>
</organism>
<feature type="region of interest" description="Disordered" evidence="1">
    <location>
        <begin position="111"/>
        <end position="172"/>
    </location>
</feature>
<evidence type="ECO:0000313" key="4">
    <source>
        <dbReference type="EMBL" id="MXP63837.1"/>
    </source>
</evidence>
<evidence type="ECO:0000259" key="3">
    <source>
        <dbReference type="PROSITE" id="PS51724"/>
    </source>
</evidence>
<dbReference type="Proteomes" id="UP000460715">
    <property type="component" value="Unassembled WGS sequence"/>
</dbReference>
<keyword evidence="2" id="KW-0472">Membrane</keyword>
<keyword evidence="2" id="KW-1133">Transmembrane helix</keyword>
<keyword evidence="5" id="KW-1185">Reference proteome</keyword>
<feature type="compositionally biased region" description="Low complexity" evidence="1">
    <location>
        <begin position="120"/>
        <end position="134"/>
    </location>
</feature>
<sequence>MREAQVPSYRVRQSSAEGGPPRLFLVAGGLAGLLAVGGLVGWAVTRYADRTIPVIEADSRPVKVRPDDRGGLRVPNQDEIIFERRNIGAPYAPSGHLGPAAETPNLDALRAATTPPPAAAPAVPQQAAADLVPASAPQRMDAASVPPPSSLAPVAQPPAAPAPVTQTAAPAPVSAPVSAPAKAALAQPAAPARSMGGVLVQLGALDSEDGARTEWERLGRRAPELMQGRAPHIIRFERDGKPTMWRLRTGGFENREAASNFCESMKSRGGACAVIGG</sequence>
<accession>A0A845BES5</accession>
<dbReference type="Pfam" id="PF05036">
    <property type="entry name" value="SPOR"/>
    <property type="match status" value="1"/>
</dbReference>
<evidence type="ECO:0000256" key="1">
    <source>
        <dbReference type="SAM" id="MobiDB-lite"/>
    </source>
</evidence>
<comment type="caution">
    <text evidence="4">The sequence shown here is derived from an EMBL/GenBank/DDBJ whole genome shotgun (WGS) entry which is preliminary data.</text>
</comment>
<reference evidence="4 5" key="1">
    <citation type="submission" date="2019-03" db="EMBL/GenBank/DDBJ databases">
        <title>Roseomonas sp. a novel Roseomonas species isolated from Sea whip Gorgonian.</title>
        <authorList>
            <person name="Li F."/>
            <person name="Pan X."/>
            <person name="Huang S."/>
            <person name="Li Z."/>
            <person name="Meng B."/>
        </authorList>
    </citation>
    <scope>NUCLEOTIDE SEQUENCE [LARGE SCALE GENOMIC DNA]</scope>
    <source>
        <strain evidence="4 5">M0104</strain>
    </source>
</reference>
<evidence type="ECO:0000256" key="2">
    <source>
        <dbReference type="SAM" id="Phobius"/>
    </source>
</evidence>
<keyword evidence="2" id="KW-0812">Transmembrane</keyword>
<dbReference type="RefSeq" id="WP_160936970.1">
    <property type="nucleotide sequence ID" value="NZ_SNVJ01000008.1"/>
</dbReference>
<dbReference type="InterPro" id="IPR007730">
    <property type="entry name" value="SPOR-like_dom"/>
</dbReference>
<dbReference type="Gene3D" id="3.30.70.1070">
    <property type="entry name" value="Sporulation related repeat"/>
    <property type="match status" value="1"/>
</dbReference>
<dbReference type="EMBL" id="SNVJ01000008">
    <property type="protein sequence ID" value="MXP63837.1"/>
    <property type="molecule type" value="Genomic_DNA"/>
</dbReference>
<proteinExistence type="predicted"/>
<feature type="transmembrane region" description="Helical" evidence="2">
    <location>
        <begin position="21"/>
        <end position="44"/>
    </location>
</feature>
<feature type="compositionally biased region" description="Pro residues" evidence="1">
    <location>
        <begin position="145"/>
        <end position="161"/>
    </location>
</feature>
<dbReference type="SUPFAM" id="SSF110997">
    <property type="entry name" value="Sporulation related repeat"/>
    <property type="match status" value="1"/>
</dbReference>
<dbReference type="PROSITE" id="PS51724">
    <property type="entry name" value="SPOR"/>
    <property type="match status" value="1"/>
</dbReference>
<dbReference type="OrthoDB" id="7338235at2"/>
<evidence type="ECO:0000313" key="5">
    <source>
        <dbReference type="Proteomes" id="UP000460715"/>
    </source>
</evidence>
<protein>
    <submittedName>
        <fullName evidence="4">SPOR domain-containing protein</fullName>
    </submittedName>
</protein>
<name>A0A845BES5_9PROT</name>
<feature type="domain" description="SPOR" evidence="3">
    <location>
        <begin position="192"/>
        <end position="277"/>
    </location>
</feature>
<dbReference type="InterPro" id="IPR036680">
    <property type="entry name" value="SPOR-like_sf"/>
</dbReference>
<dbReference type="GO" id="GO:0042834">
    <property type="term" value="F:peptidoglycan binding"/>
    <property type="evidence" value="ECO:0007669"/>
    <property type="project" value="InterPro"/>
</dbReference>
<dbReference type="AlphaFoldDB" id="A0A845BES5"/>
<gene>
    <name evidence="4" type="ORF">E0493_10795</name>
</gene>